<organism evidence="1">
    <name type="scientific">Lepeophtheirus salmonis</name>
    <name type="common">Salmon louse</name>
    <name type="synonym">Caligus salmonis</name>
    <dbReference type="NCBI Taxonomy" id="72036"/>
    <lineage>
        <taxon>Eukaryota</taxon>
        <taxon>Metazoa</taxon>
        <taxon>Ecdysozoa</taxon>
        <taxon>Arthropoda</taxon>
        <taxon>Crustacea</taxon>
        <taxon>Multicrustacea</taxon>
        <taxon>Hexanauplia</taxon>
        <taxon>Copepoda</taxon>
        <taxon>Siphonostomatoida</taxon>
        <taxon>Caligidae</taxon>
        <taxon>Lepeophtheirus</taxon>
    </lineage>
</organism>
<protein>
    <submittedName>
        <fullName evidence="1">Uncharacterized protein</fullName>
    </submittedName>
</protein>
<evidence type="ECO:0000313" key="1">
    <source>
        <dbReference type="EMBL" id="CDW41557.1"/>
    </source>
</evidence>
<name>A0A0K2UUG5_LEPSM</name>
<sequence>MWRSSRPASKNNVPRLYCVNLPQVSTSCGGCDRN</sequence>
<proteinExistence type="predicted"/>
<dbReference type="AlphaFoldDB" id="A0A0K2UUG5"/>
<accession>A0A0K2UUG5</accession>
<dbReference type="PROSITE" id="PS51257">
    <property type="entry name" value="PROKAR_LIPOPROTEIN"/>
    <property type="match status" value="1"/>
</dbReference>
<reference evidence="1" key="1">
    <citation type="submission" date="2014-05" db="EMBL/GenBank/DDBJ databases">
        <authorList>
            <person name="Chronopoulou M."/>
        </authorList>
    </citation>
    <scope>NUCLEOTIDE SEQUENCE</scope>
    <source>
        <tissue evidence="1">Whole organism</tissue>
    </source>
</reference>
<dbReference type="EMBL" id="HACA01024196">
    <property type="protein sequence ID" value="CDW41557.1"/>
    <property type="molecule type" value="Transcribed_RNA"/>
</dbReference>